<dbReference type="Proteomes" id="UP000515908">
    <property type="component" value="Chromosome 07"/>
</dbReference>
<gene>
    <name evidence="2" type="ORF">ADEAN_000421100</name>
</gene>
<protein>
    <submittedName>
        <fullName evidence="2">Uncharacterized protein</fullName>
    </submittedName>
</protein>
<feature type="compositionally biased region" description="Acidic residues" evidence="1">
    <location>
        <begin position="48"/>
        <end position="60"/>
    </location>
</feature>
<evidence type="ECO:0000313" key="3">
    <source>
        <dbReference type="Proteomes" id="UP000515908"/>
    </source>
</evidence>
<feature type="compositionally biased region" description="Acidic residues" evidence="1">
    <location>
        <begin position="74"/>
        <end position="88"/>
    </location>
</feature>
<keyword evidence="3" id="KW-1185">Reference proteome</keyword>
<proteinExistence type="predicted"/>
<organism evidence="2 3">
    <name type="scientific">Angomonas deanei</name>
    <dbReference type="NCBI Taxonomy" id="59799"/>
    <lineage>
        <taxon>Eukaryota</taxon>
        <taxon>Discoba</taxon>
        <taxon>Euglenozoa</taxon>
        <taxon>Kinetoplastea</taxon>
        <taxon>Metakinetoplastina</taxon>
        <taxon>Trypanosomatida</taxon>
        <taxon>Trypanosomatidae</taxon>
        <taxon>Strigomonadinae</taxon>
        <taxon>Angomonas</taxon>
    </lineage>
</organism>
<accession>A0A7G2CAE5</accession>
<name>A0A7G2CAE5_9TRYP</name>
<dbReference type="AlphaFoldDB" id="A0A7G2CAE5"/>
<dbReference type="EMBL" id="LR877151">
    <property type="protein sequence ID" value="CAD2216738.1"/>
    <property type="molecule type" value="Genomic_DNA"/>
</dbReference>
<reference evidence="2 3" key="1">
    <citation type="submission" date="2020-08" db="EMBL/GenBank/DDBJ databases">
        <authorList>
            <person name="Newling K."/>
            <person name="Davey J."/>
            <person name="Forrester S."/>
        </authorList>
    </citation>
    <scope>NUCLEOTIDE SEQUENCE [LARGE SCALE GENOMIC DNA]</scope>
    <source>
        <strain evidence="3">Crithidia deanei Carvalho (ATCC PRA-265)</strain>
    </source>
</reference>
<evidence type="ECO:0000256" key="1">
    <source>
        <dbReference type="SAM" id="MobiDB-lite"/>
    </source>
</evidence>
<evidence type="ECO:0000313" key="2">
    <source>
        <dbReference type="EMBL" id="CAD2216738.1"/>
    </source>
</evidence>
<sequence>MEKMGYTLSRNTSVTLSSLLLKAGKLELAQTVLKWKGINPSEKLPENVDSDVELEEEDLGEQLKQEKKKHAASDDMDDDDDEDIIDTK</sequence>
<feature type="region of interest" description="Disordered" evidence="1">
    <location>
        <begin position="39"/>
        <end position="88"/>
    </location>
</feature>
<dbReference type="VEuPathDB" id="TriTrypDB:ADEAN_000421100"/>